<evidence type="ECO:0000256" key="4">
    <source>
        <dbReference type="ARBA" id="ARBA00023163"/>
    </source>
</evidence>
<dbReference type="InterPro" id="IPR007324">
    <property type="entry name" value="Sugar-bd_dom_put"/>
</dbReference>
<dbReference type="AlphaFoldDB" id="A0A840SXD9"/>
<keyword evidence="7" id="KW-1185">Reference proteome</keyword>
<proteinExistence type="inferred from homology"/>
<dbReference type="Gene3D" id="3.40.50.1360">
    <property type="match status" value="1"/>
</dbReference>
<dbReference type="SUPFAM" id="SSF100950">
    <property type="entry name" value="NagB/RpiA/CoA transferase-like"/>
    <property type="match status" value="1"/>
</dbReference>
<evidence type="ECO:0000259" key="5">
    <source>
        <dbReference type="Pfam" id="PF04198"/>
    </source>
</evidence>
<protein>
    <submittedName>
        <fullName evidence="6">DNA-binding transcriptional regulator LsrR (DeoR family)</fullName>
    </submittedName>
</protein>
<keyword evidence="4" id="KW-0804">Transcription</keyword>
<dbReference type="InterPro" id="IPR036388">
    <property type="entry name" value="WH-like_DNA-bd_sf"/>
</dbReference>
<reference evidence="6 7" key="1">
    <citation type="submission" date="2020-08" db="EMBL/GenBank/DDBJ databases">
        <title>Genomic Encyclopedia of Type Strains, Phase IV (KMG-IV): sequencing the most valuable type-strain genomes for metagenomic binning, comparative biology and taxonomic classification.</title>
        <authorList>
            <person name="Goeker M."/>
        </authorList>
    </citation>
    <scope>NUCLEOTIDE SEQUENCE [LARGE SCALE GENOMIC DNA]</scope>
    <source>
        <strain evidence="6 7">DSM 101730</strain>
    </source>
</reference>
<name>A0A840SXD9_9RHOB</name>
<dbReference type="Pfam" id="PF04198">
    <property type="entry name" value="Sugar-bind"/>
    <property type="match status" value="1"/>
</dbReference>
<dbReference type="PANTHER" id="PTHR34294:SF1">
    <property type="entry name" value="TRANSCRIPTIONAL REGULATOR LSRR"/>
    <property type="match status" value="1"/>
</dbReference>
<accession>A0A840SXD9</accession>
<dbReference type="InterPro" id="IPR037171">
    <property type="entry name" value="NagB/RpiA_transferase-like"/>
</dbReference>
<keyword evidence="3 6" id="KW-0238">DNA-binding</keyword>
<dbReference type="GO" id="GO:0030246">
    <property type="term" value="F:carbohydrate binding"/>
    <property type="evidence" value="ECO:0007669"/>
    <property type="project" value="InterPro"/>
</dbReference>
<feature type="domain" description="Sugar-binding" evidence="5">
    <location>
        <begin position="62"/>
        <end position="316"/>
    </location>
</feature>
<dbReference type="RefSeq" id="WP_184153315.1">
    <property type="nucleotide sequence ID" value="NZ_JACHFM010000004.1"/>
</dbReference>
<evidence type="ECO:0000256" key="1">
    <source>
        <dbReference type="ARBA" id="ARBA00010466"/>
    </source>
</evidence>
<gene>
    <name evidence="6" type="ORF">HNP73_003725</name>
</gene>
<organism evidence="6 7">
    <name type="scientific">Amaricoccus macauensis</name>
    <dbReference type="NCBI Taxonomy" id="57001"/>
    <lineage>
        <taxon>Bacteria</taxon>
        <taxon>Pseudomonadati</taxon>
        <taxon>Pseudomonadota</taxon>
        <taxon>Alphaproteobacteria</taxon>
        <taxon>Rhodobacterales</taxon>
        <taxon>Paracoccaceae</taxon>
        <taxon>Amaricoccus</taxon>
    </lineage>
</organism>
<dbReference type="Gene3D" id="1.10.10.10">
    <property type="entry name" value="Winged helix-like DNA-binding domain superfamily/Winged helix DNA-binding domain"/>
    <property type="match status" value="1"/>
</dbReference>
<evidence type="ECO:0000256" key="2">
    <source>
        <dbReference type="ARBA" id="ARBA00023015"/>
    </source>
</evidence>
<evidence type="ECO:0000256" key="3">
    <source>
        <dbReference type="ARBA" id="ARBA00023125"/>
    </source>
</evidence>
<dbReference type="InterPro" id="IPR051054">
    <property type="entry name" value="SorC_transcr_regulators"/>
</dbReference>
<evidence type="ECO:0000313" key="6">
    <source>
        <dbReference type="EMBL" id="MBB5223771.1"/>
    </source>
</evidence>
<comment type="caution">
    <text evidence="6">The sequence shown here is derived from an EMBL/GenBank/DDBJ whole genome shotgun (WGS) entry which is preliminary data.</text>
</comment>
<comment type="similarity">
    <text evidence="1">Belongs to the SorC transcriptional regulatory family.</text>
</comment>
<dbReference type="GO" id="GO:0003677">
    <property type="term" value="F:DNA binding"/>
    <property type="evidence" value="ECO:0007669"/>
    <property type="project" value="UniProtKB-KW"/>
</dbReference>
<dbReference type="EMBL" id="JACHFM010000004">
    <property type="protein sequence ID" value="MBB5223771.1"/>
    <property type="molecule type" value="Genomic_DNA"/>
</dbReference>
<sequence>MARRRGSLKRLDDAARAGWLYYIAGRTQDEIAAEMGISRQVAQRLVSLAVSEKLVRVWIEHPIARCLDLAKALTDRYGLLRAEVVPTDPGSDGGTVGIADAAAAEITRWLKREQPIVMAVGTGRTLKAAIEHLPPIECRQHCIVSLTGNVGPDGTAAYYNVIFSMAEVVDARHFPMTLPVYLASPEERALMRQQSLLRSTLALASTADVAFVGIGEMNEEAPLFLDKFLTGEDLAAERAAGAVGEICGWIFDRDGRLLENGANTRTASAPIPDRTRSTVIALAKGRSKRPAIAAALRGGLVNGLITDEATAEGLLADA</sequence>
<dbReference type="PANTHER" id="PTHR34294">
    <property type="entry name" value="TRANSCRIPTIONAL REGULATOR-RELATED"/>
    <property type="match status" value="1"/>
</dbReference>
<dbReference type="Proteomes" id="UP000549457">
    <property type="component" value="Unassembled WGS sequence"/>
</dbReference>
<evidence type="ECO:0000313" key="7">
    <source>
        <dbReference type="Proteomes" id="UP000549457"/>
    </source>
</evidence>
<keyword evidence="2" id="KW-0805">Transcription regulation</keyword>